<comment type="subcellular location">
    <subcellularLocation>
        <location evidence="1">Membrane</location>
        <topology evidence="1">Multi-pass membrane protein</topology>
    </subcellularLocation>
</comment>
<evidence type="ECO:0000313" key="7">
    <source>
        <dbReference type="EMBL" id="RDX75988.1"/>
    </source>
</evidence>
<dbReference type="OrthoDB" id="672773at2759"/>
<organism evidence="7 8">
    <name type="scientific">Mucuna pruriens</name>
    <name type="common">Velvet bean</name>
    <name type="synonym">Dolichos pruriens</name>
    <dbReference type="NCBI Taxonomy" id="157652"/>
    <lineage>
        <taxon>Eukaryota</taxon>
        <taxon>Viridiplantae</taxon>
        <taxon>Streptophyta</taxon>
        <taxon>Embryophyta</taxon>
        <taxon>Tracheophyta</taxon>
        <taxon>Spermatophyta</taxon>
        <taxon>Magnoliopsida</taxon>
        <taxon>eudicotyledons</taxon>
        <taxon>Gunneridae</taxon>
        <taxon>Pentapetalae</taxon>
        <taxon>rosids</taxon>
        <taxon>fabids</taxon>
        <taxon>Fabales</taxon>
        <taxon>Fabaceae</taxon>
        <taxon>Papilionoideae</taxon>
        <taxon>50 kb inversion clade</taxon>
        <taxon>NPAAA clade</taxon>
        <taxon>indigoferoid/millettioid clade</taxon>
        <taxon>Phaseoleae</taxon>
        <taxon>Mucuna</taxon>
    </lineage>
</organism>
<dbReference type="EMBL" id="QJKJ01009658">
    <property type="protein sequence ID" value="RDX75988.1"/>
    <property type="molecule type" value="Genomic_DNA"/>
</dbReference>
<reference evidence="7" key="1">
    <citation type="submission" date="2018-05" db="EMBL/GenBank/DDBJ databases">
        <title>Draft genome of Mucuna pruriens seed.</title>
        <authorList>
            <person name="Nnadi N.E."/>
            <person name="Vos R."/>
            <person name="Hasami M.H."/>
            <person name="Devisetty U.K."/>
            <person name="Aguiy J.C."/>
        </authorList>
    </citation>
    <scope>NUCLEOTIDE SEQUENCE [LARGE SCALE GENOMIC DNA]</scope>
    <source>
        <strain evidence="7">JCA_2017</strain>
    </source>
</reference>
<dbReference type="STRING" id="157652.A0A371FCG3"/>
<keyword evidence="8" id="KW-1185">Reference proteome</keyword>
<gene>
    <name evidence="7" type="primary">TET11</name>
    <name evidence="7" type="ORF">CR513_44070</name>
</gene>
<keyword evidence="4 6" id="KW-1133">Transmembrane helix</keyword>
<dbReference type="AlphaFoldDB" id="A0A371FCG3"/>
<dbReference type="InterPro" id="IPR018499">
    <property type="entry name" value="Tetraspanin/Peripherin"/>
</dbReference>
<protein>
    <submittedName>
        <fullName evidence="7">Tetraspanin-11</fullName>
    </submittedName>
</protein>
<feature type="non-terminal residue" evidence="7">
    <location>
        <position position="1"/>
    </location>
</feature>
<evidence type="ECO:0000313" key="8">
    <source>
        <dbReference type="Proteomes" id="UP000257109"/>
    </source>
</evidence>
<feature type="transmembrane region" description="Helical" evidence="6">
    <location>
        <begin position="228"/>
        <end position="247"/>
    </location>
</feature>
<dbReference type="InterPro" id="IPR044991">
    <property type="entry name" value="TET_plant"/>
</dbReference>
<dbReference type="PANTHER" id="PTHR32191">
    <property type="entry name" value="TETRASPANIN-8-RELATED"/>
    <property type="match status" value="1"/>
</dbReference>
<feature type="transmembrane region" description="Helical" evidence="6">
    <location>
        <begin position="69"/>
        <end position="94"/>
    </location>
</feature>
<comment type="caution">
    <text evidence="7">The sequence shown here is derived from an EMBL/GenBank/DDBJ whole genome shotgun (WGS) entry which is preliminary data.</text>
</comment>
<evidence type="ECO:0000256" key="6">
    <source>
        <dbReference type="SAM" id="Phobius"/>
    </source>
</evidence>
<dbReference type="Pfam" id="PF00335">
    <property type="entry name" value="Tetraspanin"/>
    <property type="match status" value="1"/>
</dbReference>
<keyword evidence="3 6" id="KW-0812">Transmembrane</keyword>
<comment type="similarity">
    <text evidence="2">Belongs to the tetraspanin (TM4SF) family.</text>
</comment>
<evidence type="ECO:0000256" key="3">
    <source>
        <dbReference type="ARBA" id="ARBA00022692"/>
    </source>
</evidence>
<dbReference type="Proteomes" id="UP000257109">
    <property type="component" value="Unassembled WGS sequence"/>
</dbReference>
<dbReference type="GO" id="GO:0016020">
    <property type="term" value="C:membrane"/>
    <property type="evidence" value="ECO:0007669"/>
    <property type="project" value="UniProtKB-SubCell"/>
</dbReference>
<evidence type="ECO:0000256" key="5">
    <source>
        <dbReference type="ARBA" id="ARBA00023136"/>
    </source>
</evidence>
<proteinExistence type="inferred from homology"/>
<keyword evidence="5 6" id="KW-0472">Membrane</keyword>
<accession>A0A371FCG3</accession>
<sequence length="276" mass="31055">MFRISNTLVGILHTLAMVVGLGAMGGSAFIRVQGDCQKVVQYPLLFGGLFVFVISTLGLVGALCRVNAALYLYLFATFFVVLAFTFFSVSALLVTRNNARDHASSVGYRVGDFSPWLQHYVTDHRNWDQAKSCLLQKRVCHNLTIHSARLNHSLVFKHLSTTQFGCCKPPARCGFTMKNATFWEVPKTGPAVNDSDCRNWNNGEDKLCYDCDSCKGGVLANIKNQWRYLTIFNVCVLVLVTAIYVLVCCAIRNTRLEYSIYKRQRNIRIPLTVIHH</sequence>
<feature type="transmembrane region" description="Helical" evidence="6">
    <location>
        <begin position="6"/>
        <end position="30"/>
    </location>
</feature>
<evidence type="ECO:0000256" key="4">
    <source>
        <dbReference type="ARBA" id="ARBA00022989"/>
    </source>
</evidence>
<name>A0A371FCG3_MUCPR</name>
<evidence type="ECO:0000256" key="2">
    <source>
        <dbReference type="ARBA" id="ARBA00006840"/>
    </source>
</evidence>
<feature type="transmembrane region" description="Helical" evidence="6">
    <location>
        <begin position="42"/>
        <end position="63"/>
    </location>
</feature>
<evidence type="ECO:0000256" key="1">
    <source>
        <dbReference type="ARBA" id="ARBA00004141"/>
    </source>
</evidence>
<dbReference type="GO" id="GO:0009734">
    <property type="term" value="P:auxin-activated signaling pathway"/>
    <property type="evidence" value="ECO:0007669"/>
    <property type="project" value="InterPro"/>
</dbReference>